<gene>
    <name evidence="2" type="ORF">O6P33_09915</name>
</gene>
<feature type="binding site" evidence="1">
    <location>
        <position position="145"/>
    </location>
    <ligand>
        <name>substrate</name>
    </ligand>
</feature>
<dbReference type="SUPFAM" id="SSF101790">
    <property type="entry name" value="Aminomethyltransferase beta-barrel domain"/>
    <property type="match status" value="1"/>
</dbReference>
<dbReference type="EMBL" id="CP114976">
    <property type="protein sequence ID" value="WBE24678.1"/>
    <property type="molecule type" value="Genomic_DNA"/>
</dbReference>
<accession>A0AAE9VNT1</accession>
<dbReference type="KEGG" id="dce:O6P33_09915"/>
<dbReference type="AlphaFoldDB" id="A0AAE9VNT1"/>
<keyword evidence="3" id="KW-1185">Reference proteome</keyword>
<reference evidence="2 3" key="1">
    <citation type="submission" date="2022-12" db="EMBL/GenBank/DDBJ databases">
        <title>Coexistence and Characterization of a Novel Tigecycline Resistance gene tet(X) variant and blaNDM-1 in a Pseudomonas caeni Isolate of Chicken Origin.</title>
        <authorList>
            <person name="Lu X."/>
            <person name="Zhang L."/>
            <person name="Li R."/>
            <person name="Wang Z."/>
        </authorList>
    </citation>
    <scope>NUCLEOTIDE SEQUENCE [LARGE SCALE GENOMIC DNA]</scope>
    <source>
        <strain evidence="2 3">CE14</strain>
    </source>
</reference>
<dbReference type="Gene3D" id="2.40.30.160">
    <property type="match status" value="1"/>
</dbReference>
<dbReference type="PIRSF" id="PIRSF006487">
    <property type="entry name" value="GcvT"/>
    <property type="match status" value="1"/>
</dbReference>
<dbReference type="NCBIfam" id="TIGR03317">
    <property type="entry name" value="ygfZ_signature"/>
    <property type="match status" value="1"/>
</dbReference>
<dbReference type="Gene3D" id="3.30.70.1400">
    <property type="entry name" value="Aminomethyltransferase beta-barrel domains"/>
    <property type="match status" value="1"/>
</dbReference>
<dbReference type="RefSeq" id="WP_269817621.1">
    <property type="nucleotide sequence ID" value="NZ_CP114976.1"/>
</dbReference>
<dbReference type="Proteomes" id="UP001212189">
    <property type="component" value="Chromosome"/>
</dbReference>
<dbReference type="SUPFAM" id="SSF103025">
    <property type="entry name" value="Folate-binding domain"/>
    <property type="match status" value="1"/>
</dbReference>
<dbReference type="InterPro" id="IPR017703">
    <property type="entry name" value="YgfZ/GCV_T_CS"/>
</dbReference>
<dbReference type="InterPro" id="IPR045179">
    <property type="entry name" value="YgfZ/GcvT"/>
</dbReference>
<protein>
    <submittedName>
        <fullName evidence="2">Folate-binding protein YgfZ</fullName>
    </submittedName>
</protein>
<evidence type="ECO:0000313" key="2">
    <source>
        <dbReference type="EMBL" id="WBE24678.1"/>
    </source>
</evidence>
<dbReference type="InterPro" id="IPR029043">
    <property type="entry name" value="GcvT/YgfZ_C"/>
</dbReference>
<dbReference type="GO" id="GO:0016226">
    <property type="term" value="P:iron-sulfur cluster assembly"/>
    <property type="evidence" value="ECO:0007669"/>
    <property type="project" value="TreeGrafter"/>
</dbReference>
<proteinExistence type="predicted"/>
<sequence length="313" mass="34527">MTDCASFTPLTHEGVLAVRGADAKKFLQGQVTCNLAYVSDERSSLGARCTPKGRMLSSFRVLLENDGYLLAMDHEILAAQLEEMQKYAIFSKSKLSDDSALWARFGLYQGDAALSALGIDLPSEINSTVHHNQMIAVRVSAELTELWVHADEGPCTRKRLLNLLPEAPLNAWLLGEIRSGIGHVTPANREQFIPQMLNLPALDAVSFKKGCYTGQEIVARMQYLGKLKRHMYRFQLTSTEVPAIGTPLMSPVHSSAVGEVVSAARSDYGVELLATALDDAVSDGRIYLESDEKTLLEQLELPYSLDTQREILR</sequence>
<name>A0AAE9VNT1_9GAMM</name>
<dbReference type="Gene3D" id="3.30.70.1630">
    <property type="match status" value="1"/>
</dbReference>
<evidence type="ECO:0000313" key="3">
    <source>
        <dbReference type="Proteomes" id="UP001212189"/>
    </source>
</evidence>
<dbReference type="PANTHER" id="PTHR22602">
    <property type="entry name" value="TRANSFERASE CAF17, MITOCHONDRIAL-RELATED"/>
    <property type="match status" value="1"/>
</dbReference>
<evidence type="ECO:0000256" key="1">
    <source>
        <dbReference type="PIRSR" id="PIRSR006487-1"/>
    </source>
</evidence>
<organism evidence="2 3">
    <name type="scientific">Denitrificimonas caeni</name>
    <dbReference type="NCBI Taxonomy" id="521720"/>
    <lineage>
        <taxon>Bacteria</taxon>
        <taxon>Pseudomonadati</taxon>
        <taxon>Pseudomonadota</taxon>
        <taxon>Gammaproteobacteria</taxon>
        <taxon>Pseudomonadales</taxon>
        <taxon>Pseudomonadaceae</taxon>
        <taxon>Denitrificimonas</taxon>
    </lineage>
</organism>
<dbReference type="PANTHER" id="PTHR22602:SF0">
    <property type="entry name" value="TRANSFERASE CAF17, MITOCHONDRIAL-RELATED"/>
    <property type="match status" value="1"/>
</dbReference>